<dbReference type="Pfam" id="PF00069">
    <property type="entry name" value="Pkinase"/>
    <property type="match status" value="1"/>
</dbReference>
<dbReference type="InterPro" id="IPR045162">
    <property type="entry name" value="Vps15-like"/>
</dbReference>
<dbReference type="SUPFAM" id="SSF50978">
    <property type="entry name" value="WD40 repeat-like"/>
    <property type="match status" value="1"/>
</dbReference>
<dbReference type="GO" id="GO:0005770">
    <property type="term" value="C:late endosome"/>
    <property type="evidence" value="ECO:0000318"/>
    <property type="project" value="GO_Central"/>
</dbReference>
<dbReference type="GO" id="GO:0004674">
    <property type="term" value="F:protein serine/threonine kinase activity"/>
    <property type="evidence" value="ECO:0000318"/>
    <property type="project" value="GO_Central"/>
</dbReference>
<organism evidence="5 6">
    <name type="scientific">Trichomonas vaginalis (strain ATCC PRA-98 / G3)</name>
    <dbReference type="NCBI Taxonomy" id="412133"/>
    <lineage>
        <taxon>Eukaryota</taxon>
        <taxon>Metamonada</taxon>
        <taxon>Parabasalia</taxon>
        <taxon>Trichomonadida</taxon>
        <taxon>Trichomonadidae</taxon>
        <taxon>Trichomonas</taxon>
    </lineage>
</organism>
<evidence type="ECO:0000256" key="3">
    <source>
        <dbReference type="PROSITE-ProRule" id="PRU00221"/>
    </source>
</evidence>
<feature type="repeat" description="WD" evidence="3">
    <location>
        <begin position="953"/>
        <end position="985"/>
    </location>
</feature>
<dbReference type="GO" id="GO:0034271">
    <property type="term" value="C:phosphatidylinositol 3-kinase complex, class III, type I"/>
    <property type="evidence" value="ECO:0000318"/>
    <property type="project" value="GO_Central"/>
</dbReference>
<dbReference type="STRING" id="5722.A2F741"/>
<dbReference type="PROSITE" id="PS50082">
    <property type="entry name" value="WD_REPEATS_2"/>
    <property type="match status" value="1"/>
</dbReference>
<gene>
    <name evidence="5" type="ORF">TVAG_112940</name>
</gene>
<keyword evidence="5" id="KW-0808">Transferase</keyword>
<dbReference type="PANTHER" id="PTHR17583">
    <property type="entry name" value="PHOSPHOINOSITIDE 3-KINASE REGULATORY SUBUNIT 4"/>
    <property type="match status" value="1"/>
</dbReference>
<dbReference type="InterPro" id="IPR036322">
    <property type="entry name" value="WD40_repeat_dom_sf"/>
</dbReference>
<reference evidence="5" key="1">
    <citation type="submission" date="2006-10" db="EMBL/GenBank/DDBJ databases">
        <authorList>
            <person name="Amadeo P."/>
            <person name="Zhao Q."/>
            <person name="Wortman J."/>
            <person name="Fraser-Liggett C."/>
            <person name="Carlton J."/>
        </authorList>
    </citation>
    <scope>NUCLEOTIDE SEQUENCE</scope>
    <source>
        <strain evidence="5">G3</strain>
    </source>
</reference>
<dbReference type="Proteomes" id="UP000001542">
    <property type="component" value="Unassembled WGS sequence"/>
</dbReference>
<sequence length="994" mass="114633">MGNQIVCPTGQSWYLSDFEKMDLQVARSLFDGTFMLSFLVNDKKSNSEFVVKCYKIPDNDAQYKDVRAASLEAIGKSQKIFENLVKNKSTLRGNLDIQYFVTNNAAYLVRPYMPLDLVSRMDDFPKLTFYDQLWISYQLVRSVFSLHSHEIYHGAIKPENVLLSDRFEVNLSDHSPYKPDFLRVNQPNFYMHYFSCFGCAYLAPERLIENESSPNIDMYASDYFSLGCVLYYIFTDGNHLFDFGTLVQYKNGEKDFTEKVNKVTDPNMRKLIELLISIDTKDRFSAMQNYQSYFPQWMSIYYDAFFRYGLKDININDIVNVHPNIMAILPKDIGFGSLIYFHILSDCIVDAYYCLHYEQLIDDYVDYSIKFFDDSTKLLRAIPPLFELIEKRTIEAIYAWDGIKRILHTVQNVPEDLANYHTNFILKRLMDVNRKEFSYIYLTDLPLFAIDMVRIFPSFIRDLRTMNYLFVNFVEIPIDRPPSEKTIGAEFVFLDNCKIAGTSGNFDLLELIYLYSLSLIRVEGVLPKLIDVIVSFYENMDLKTRMCFETSLIEPIFAALDSIDYNTPFGAQNILALTNFVKKVPIPREYHPYLFQFASSCASRGSYLDRETSANLIQLLDSTYQMSFFGQFATDLVFETDKEPIDTNKAKKGIRMKYSPSVYCPKERGQWKYKSALFSSSKVDNARIRGIYRSNLTTFVALSGKSTLSKIMVKNTDPKIKIAGVLDYDTNIHSICRLGNNKILFSDTNSLNLMTDLMDIHQIYQTNKTITSMKPIDENTVLIQTNFSNSLEMRDIQTFKLKDEYKLESKILSFDAFENVPFIVIASENNLLLIDERVNLPVWSANINYPCRYVTNVKKSPYGTFICVCDDNAFIYDTSKDTPIIEINGNCQCVASCKNEVYAMNQNGTFVFDSIYPTSSFELFDTKPAKSLPVTKGKDSYFISLPEGYTRGLHGHTSRVTAAWLSDNDDLFVTGDESGVINFWSPKKNKFSIK</sequence>
<dbReference type="KEGG" id="tva:4757084"/>
<keyword evidence="1 3" id="KW-0853">WD repeat</keyword>
<dbReference type="PANTHER" id="PTHR17583:SF0">
    <property type="entry name" value="PHOSPHOINOSITIDE 3-KINASE REGULATORY SUBUNIT 4"/>
    <property type="match status" value="1"/>
</dbReference>
<dbReference type="AlphaFoldDB" id="A2F741"/>
<dbReference type="GO" id="GO:0045324">
    <property type="term" value="P:late endosome to vacuole transport"/>
    <property type="evidence" value="ECO:0000318"/>
    <property type="project" value="GO_Central"/>
</dbReference>
<dbReference type="Gene3D" id="1.10.510.10">
    <property type="entry name" value="Transferase(Phosphotransferase) domain 1"/>
    <property type="match status" value="1"/>
</dbReference>
<dbReference type="SMART" id="SM00220">
    <property type="entry name" value="S_TKc"/>
    <property type="match status" value="1"/>
</dbReference>
<dbReference type="GO" id="GO:0034272">
    <property type="term" value="C:phosphatidylinositol 3-kinase complex, class III, type II"/>
    <property type="evidence" value="ECO:0000318"/>
    <property type="project" value="GO_Central"/>
</dbReference>
<evidence type="ECO:0000259" key="4">
    <source>
        <dbReference type="PROSITE" id="PS50011"/>
    </source>
</evidence>
<reference evidence="5" key="2">
    <citation type="journal article" date="2007" name="Science">
        <title>Draft genome sequence of the sexually transmitted pathogen Trichomonas vaginalis.</title>
        <authorList>
            <person name="Carlton J.M."/>
            <person name="Hirt R.P."/>
            <person name="Silva J.C."/>
            <person name="Delcher A.L."/>
            <person name="Schatz M."/>
            <person name="Zhao Q."/>
            <person name="Wortman J.R."/>
            <person name="Bidwell S.L."/>
            <person name="Alsmark U.C.M."/>
            <person name="Besteiro S."/>
            <person name="Sicheritz-Ponten T."/>
            <person name="Noel C.J."/>
            <person name="Dacks J.B."/>
            <person name="Foster P.G."/>
            <person name="Simillion C."/>
            <person name="Van de Peer Y."/>
            <person name="Miranda-Saavedra D."/>
            <person name="Barton G.J."/>
            <person name="Westrop G.D."/>
            <person name="Mueller S."/>
            <person name="Dessi D."/>
            <person name="Fiori P.L."/>
            <person name="Ren Q."/>
            <person name="Paulsen I."/>
            <person name="Zhang H."/>
            <person name="Bastida-Corcuera F.D."/>
            <person name="Simoes-Barbosa A."/>
            <person name="Brown M.T."/>
            <person name="Hayes R.D."/>
            <person name="Mukherjee M."/>
            <person name="Okumura C.Y."/>
            <person name="Schneider R."/>
            <person name="Smith A.J."/>
            <person name="Vanacova S."/>
            <person name="Villalvazo M."/>
            <person name="Haas B.J."/>
            <person name="Pertea M."/>
            <person name="Feldblyum T.V."/>
            <person name="Utterback T.R."/>
            <person name="Shu C.L."/>
            <person name="Osoegawa K."/>
            <person name="de Jong P.J."/>
            <person name="Hrdy I."/>
            <person name="Horvathova L."/>
            <person name="Zubacova Z."/>
            <person name="Dolezal P."/>
            <person name="Malik S.B."/>
            <person name="Logsdon J.M. Jr."/>
            <person name="Henze K."/>
            <person name="Gupta A."/>
            <person name="Wang C.C."/>
            <person name="Dunne R.L."/>
            <person name="Upcroft J.A."/>
            <person name="Upcroft P."/>
            <person name="White O."/>
            <person name="Salzberg S.L."/>
            <person name="Tang P."/>
            <person name="Chiu C.-H."/>
            <person name="Lee Y.-S."/>
            <person name="Embley T.M."/>
            <person name="Coombs G.H."/>
            <person name="Mottram J.C."/>
            <person name="Tachezy J."/>
            <person name="Fraser-Liggett C.M."/>
            <person name="Johnson P.J."/>
        </authorList>
    </citation>
    <scope>NUCLEOTIDE SEQUENCE [LARGE SCALE GENOMIC DNA]</scope>
    <source>
        <strain evidence="5">G3</strain>
    </source>
</reference>
<proteinExistence type="predicted"/>
<dbReference type="PROSITE" id="PS50011">
    <property type="entry name" value="PROTEIN_KINASE_DOM"/>
    <property type="match status" value="1"/>
</dbReference>
<dbReference type="RefSeq" id="XP_001312208.1">
    <property type="nucleotide sequence ID" value="XM_001312207.1"/>
</dbReference>
<dbReference type="Gene3D" id="2.130.10.10">
    <property type="entry name" value="YVTN repeat-like/Quinoprotein amine dehydrogenase"/>
    <property type="match status" value="1"/>
</dbReference>
<dbReference type="eggNOG" id="KOG1240">
    <property type="taxonomic scope" value="Eukaryota"/>
</dbReference>
<dbReference type="SUPFAM" id="SSF56112">
    <property type="entry name" value="Protein kinase-like (PK-like)"/>
    <property type="match status" value="1"/>
</dbReference>
<dbReference type="VEuPathDB" id="TrichDB:TVAG_112940"/>
<dbReference type="InterPro" id="IPR001680">
    <property type="entry name" value="WD40_rpt"/>
</dbReference>
<name>A2F741_TRIV3</name>
<dbReference type="VEuPathDB" id="TrichDB:TVAGG3_0258650"/>
<dbReference type="InterPro" id="IPR011009">
    <property type="entry name" value="Kinase-like_dom_sf"/>
</dbReference>
<dbReference type="InterPro" id="IPR000719">
    <property type="entry name" value="Prot_kinase_dom"/>
</dbReference>
<evidence type="ECO:0000313" key="5">
    <source>
        <dbReference type="EMBL" id="EAX99278.1"/>
    </source>
</evidence>
<dbReference type="GO" id="GO:0071561">
    <property type="term" value="C:nucleus-vacuole junction"/>
    <property type="evidence" value="ECO:0000318"/>
    <property type="project" value="GO_Central"/>
</dbReference>
<dbReference type="FunFam" id="2.130.10.10:FF:003361">
    <property type="entry name" value="CMGC family protein kinase"/>
    <property type="match status" value="1"/>
</dbReference>
<evidence type="ECO:0000256" key="1">
    <source>
        <dbReference type="ARBA" id="ARBA00022574"/>
    </source>
</evidence>
<evidence type="ECO:0000256" key="2">
    <source>
        <dbReference type="ARBA" id="ARBA00022741"/>
    </source>
</evidence>
<dbReference type="InterPro" id="IPR015943">
    <property type="entry name" value="WD40/YVTN_repeat-like_dom_sf"/>
</dbReference>
<accession>A2F741</accession>
<dbReference type="SMR" id="A2F741"/>
<feature type="domain" description="Protein kinase" evidence="4">
    <location>
        <begin position="23"/>
        <end position="306"/>
    </location>
</feature>
<keyword evidence="2" id="KW-0547">Nucleotide-binding</keyword>
<keyword evidence="6" id="KW-1185">Reference proteome</keyword>
<dbReference type="OrthoDB" id="242910at2759"/>
<dbReference type="GO" id="GO:0006623">
    <property type="term" value="P:protein targeting to vacuole"/>
    <property type="evidence" value="ECO:0000318"/>
    <property type="project" value="GO_Central"/>
</dbReference>
<dbReference type="GO" id="GO:0000425">
    <property type="term" value="P:pexophagy"/>
    <property type="evidence" value="ECO:0000318"/>
    <property type="project" value="GO_Central"/>
</dbReference>
<dbReference type="PROSITE" id="PS50294">
    <property type="entry name" value="WD_REPEATS_REGION"/>
    <property type="match status" value="1"/>
</dbReference>
<protein>
    <submittedName>
        <fullName evidence="5">CAMK family protein kinase</fullName>
    </submittedName>
</protein>
<keyword evidence="5" id="KW-0418">Kinase</keyword>
<dbReference type="GO" id="GO:0005524">
    <property type="term" value="F:ATP binding"/>
    <property type="evidence" value="ECO:0007669"/>
    <property type="project" value="InterPro"/>
</dbReference>
<evidence type="ECO:0000313" key="6">
    <source>
        <dbReference type="Proteomes" id="UP000001542"/>
    </source>
</evidence>
<dbReference type="EMBL" id="DS113643">
    <property type="protein sequence ID" value="EAX99278.1"/>
    <property type="molecule type" value="Genomic_DNA"/>
</dbReference>
<dbReference type="SMART" id="SM00320">
    <property type="entry name" value="WD40"/>
    <property type="match status" value="2"/>
</dbReference>
<dbReference type="InParanoid" id="A2F741"/>